<evidence type="ECO:0000256" key="1">
    <source>
        <dbReference type="SAM" id="MobiDB-lite"/>
    </source>
</evidence>
<reference evidence="2" key="1">
    <citation type="submission" date="2020-11" db="EMBL/GenBank/DDBJ databases">
        <authorList>
            <person name="Whitehead M."/>
        </authorList>
    </citation>
    <scope>NUCLEOTIDE SEQUENCE</scope>
    <source>
        <strain evidence="2">EGII</strain>
    </source>
</reference>
<accession>A0A811V4T7</accession>
<dbReference type="AlphaFoldDB" id="A0A811V4T7"/>
<keyword evidence="3" id="KW-1185">Reference proteome</keyword>
<feature type="compositionally biased region" description="Low complexity" evidence="1">
    <location>
        <begin position="1"/>
        <end position="21"/>
    </location>
</feature>
<proteinExistence type="predicted"/>
<feature type="non-terminal residue" evidence="2">
    <location>
        <position position="94"/>
    </location>
</feature>
<comment type="caution">
    <text evidence="2">The sequence shown here is derived from an EMBL/GenBank/DDBJ whole genome shotgun (WGS) entry which is preliminary data.</text>
</comment>
<evidence type="ECO:0000313" key="2">
    <source>
        <dbReference type="EMBL" id="CAD7006459.1"/>
    </source>
</evidence>
<gene>
    <name evidence="2" type="ORF">CCAP1982_LOCUS14777</name>
</gene>
<dbReference type="Proteomes" id="UP000606786">
    <property type="component" value="Unassembled WGS sequence"/>
</dbReference>
<organism evidence="2 3">
    <name type="scientific">Ceratitis capitata</name>
    <name type="common">Mediterranean fruit fly</name>
    <name type="synonym">Tephritis capitata</name>
    <dbReference type="NCBI Taxonomy" id="7213"/>
    <lineage>
        <taxon>Eukaryota</taxon>
        <taxon>Metazoa</taxon>
        <taxon>Ecdysozoa</taxon>
        <taxon>Arthropoda</taxon>
        <taxon>Hexapoda</taxon>
        <taxon>Insecta</taxon>
        <taxon>Pterygota</taxon>
        <taxon>Neoptera</taxon>
        <taxon>Endopterygota</taxon>
        <taxon>Diptera</taxon>
        <taxon>Brachycera</taxon>
        <taxon>Muscomorpha</taxon>
        <taxon>Tephritoidea</taxon>
        <taxon>Tephritidae</taxon>
        <taxon>Ceratitis</taxon>
        <taxon>Ceratitis</taxon>
    </lineage>
</organism>
<dbReference type="EMBL" id="CAJHJT010000034">
    <property type="protein sequence ID" value="CAD7006459.1"/>
    <property type="molecule type" value="Genomic_DNA"/>
</dbReference>
<sequence>MVGDSYNSNHNNNKNSKSGSSLTFNQLSTQRQQRACQASNDATRRALTQSVECCKSHTAECCTCATATQLTTKRSVVIETTSDVDHMHAAARCT</sequence>
<evidence type="ECO:0000313" key="3">
    <source>
        <dbReference type="Proteomes" id="UP000606786"/>
    </source>
</evidence>
<feature type="region of interest" description="Disordered" evidence="1">
    <location>
        <begin position="1"/>
        <end position="26"/>
    </location>
</feature>
<protein>
    <submittedName>
        <fullName evidence="2">(Mediterranean fruit fly) hypothetical protein</fullName>
    </submittedName>
</protein>
<name>A0A811V4T7_CERCA</name>